<keyword evidence="1" id="KW-0694">RNA-binding</keyword>
<reference evidence="2 3" key="1">
    <citation type="submission" date="2018-03" db="EMBL/GenBank/DDBJ databases">
        <title>Massilia armeniaca sp. nov., isolated from desert soil.</title>
        <authorList>
            <person name="Huang H."/>
            <person name="Ren M."/>
        </authorList>
    </citation>
    <scope>NUCLEOTIDE SEQUENCE [LARGE SCALE GENOMIC DNA]</scope>
    <source>
        <strain evidence="2 3">ZMN-3</strain>
    </source>
</reference>
<keyword evidence="1" id="KW-0698">rRNA processing</keyword>
<dbReference type="GO" id="GO:0070475">
    <property type="term" value="P:rRNA base methylation"/>
    <property type="evidence" value="ECO:0007669"/>
    <property type="project" value="UniProtKB-UniRule"/>
</dbReference>
<dbReference type="PANTHER" id="PTHR37426">
    <property type="entry name" value="RIBOSOMAL RNA LARGE SUBUNIT METHYLTRANSFERASE J"/>
    <property type="match status" value="1"/>
</dbReference>
<dbReference type="Pfam" id="PF04378">
    <property type="entry name" value="RsmJ"/>
    <property type="match status" value="1"/>
</dbReference>
<dbReference type="Gene3D" id="3.40.50.150">
    <property type="entry name" value="Vaccinia Virus protein VP39"/>
    <property type="match status" value="1"/>
</dbReference>
<dbReference type="OrthoDB" id="9791274at2"/>
<comment type="similarity">
    <text evidence="1">Belongs to the RlmJ family.</text>
</comment>
<feature type="binding site" evidence="1">
    <location>
        <position position="179"/>
    </location>
    <ligand>
        <name>S-adenosyl-L-methionine</name>
        <dbReference type="ChEBI" id="CHEBI:59789"/>
    </ligand>
</feature>
<dbReference type="InterPro" id="IPR029063">
    <property type="entry name" value="SAM-dependent_MTases_sf"/>
</dbReference>
<feature type="active site" description="Proton acceptor" evidence="1">
    <location>
        <position position="179"/>
    </location>
</feature>
<accession>A0A2R4CDM0</accession>
<dbReference type="KEGG" id="masz:C9I28_19445"/>
<dbReference type="EMBL" id="CP028324">
    <property type="protein sequence ID" value="AVR97570.1"/>
    <property type="molecule type" value="Genomic_DNA"/>
</dbReference>
<keyword evidence="3" id="KW-1185">Reference proteome</keyword>
<dbReference type="SUPFAM" id="SSF53335">
    <property type="entry name" value="S-adenosyl-L-methionine-dependent methyltransferases"/>
    <property type="match status" value="1"/>
</dbReference>
<comment type="subunit">
    <text evidence="1">Monomer.</text>
</comment>
<comment type="function">
    <text evidence="1">Specifically methylates the adenine in position 2030 of 23S rRNA.</text>
</comment>
<evidence type="ECO:0000313" key="2">
    <source>
        <dbReference type="EMBL" id="AVR97570.1"/>
    </source>
</evidence>
<name>A0A2R4CDM0_9BURK</name>
<keyword evidence="1 2" id="KW-0489">Methyltransferase</keyword>
<dbReference type="Proteomes" id="UP000240505">
    <property type="component" value="Chromosome"/>
</dbReference>
<comment type="catalytic activity">
    <reaction evidence="1">
        <text>adenosine(2030) in 23S rRNA + S-adenosyl-L-methionine = N(6)-methyladenosine(2030) in 23S rRNA + S-adenosyl-L-homocysteine + H(+)</text>
        <dbReference type="Rhea" id="RHEA:43736"/>
        <dbReference type="Rhea" id="RHEA-COMP:10668"/>
        <dbReference type="Rhea" id="RHEA-COMP:10669"/>
        <dbReference type="ChEBI" id="CHEBI:15378"/>
        <dbReference type="ChEBI" id="CHEBI:57856"/>
        <dbReference type="ChEBI" id="CHEBI:59789"/>
        <dbReference type="ChEBI" id="CHEBI:74411"/>
        <dbReference type="ChEBI" id="CHEBI:74449"/>
        <dbReference type="EC" id="2.1.1.266"/>
    </reaction>
</comment>
<dbReference type="RefSeq" id="WP_107142913.1">
    <property type="nucleotide sequence ID" value="NZ_CP028324.1"/>
</dbReference>
<sequence>MFSYRHAFHAGNHADVLKHFVQIQLLQYLNQKDVAYSYIDTHAGAGVYALDSAQATKNAEFDTGIGPLWDRTDLPAPLAEYVNLVKAMNPSGKMRYYPGSPYCAEQVAREMDRIRLFELHPADVRLLDENFRKLEAHQAAQGHRPTTRGKRVIVNKADGFLGVRALLPPPSRRALVLCDPPYEDKQDYKKVIDMLGDALKRFPTGMYAIWYPVLQRIEARNFSEKLKHLPAGSWLNVTLTVSTPGPDGFGLHSSGMFILNPPYTLEPVLKQVMPYLVQALGRDKGAAFTLESGDAATPRKAPCRLPSPGRAASQAVKVRCACLGHVRHRAGRAAPERRPGGRLADVRRVARNHKDVAIFAISR</sequence>
<feature type="binding site" evidence="1">
    <location>
        <position position="100"/>
    </location>
    <ligand>
        <name>S-adenosyl-L-methionine</name>
        <dbReference type="ChEBI" id="CHEBI:59789"/>
    </ligand>
</feature>
<dbReference type="GO" id="GO:0005829">
    <property type="term" value="C:cytosol"/>
    <property type="evidence" value="ECO:0007669"/>
    <property type="project" value="TreeGrafter"/>
</dbReference>
<dbReference type="InterPro" id="IPR007473">
    <property type="entry name" value="RlmJ"/>
</dbReference>
<keyword evidence="1 2" id="KW-0808">Transferase</keyword>
<feature type="binding site" evidence="1">
    <location>
        <begin position="158"/>
        <end position="159"/>
    </location>
    <ligand>
        <name>S-adenosyl-L-methionine</name>
        <dbReference type="ChEBI" id="CHEBI:59789"/>
    </ligand>
</feature>
<feature type="binding site" evidence="1">
    <location>
        <position position="118"/>
    </location>
    <ligand>
        <name>S-adenosyl-L-methionine</name>
        <dbReference type="ChEBI" id="CHEBI:59789"/>
    </ligand>
</feature>
<dbReference type="PANTHER" id="PTHR37426:SF1">
    <property type="entry name" value="RIBOSOMAL RNA LARGE SUBUNIT METHYLTRANSFERASE J"/>
    <property type="match status" value="1"/>
</dbReference>
<dbReference type="AlphaFoldDB" id="A0A2R4CDM0"/>
<evidence type="ECO:0000313" key="3">
    <source>
        <dbReference type="Proteomes" id="UP000240505"/>
    </source>
</evidence>
<feature type="site" description="Interaction with substrate rRNA" evidence="1">
    <location>
        <position position="4"/>
    </location>
</feature>
<gene>
    <name evidence="1" type="primary">rlmJ</name>
    <name evidence="2" type="ORF">C9I28_19445</name>
</gene>
<evidence type="ECO:0000256" key="1">
    <source>
        <dbReference type="HAMAP-Rule" id="MF_00934"/>
    </source>
</evidence>
<protein>
    <recommendedName>
        <fullName evidence="1">Ribosomal RNA large subunit methyltransferase J</fullName>
        <ecNumber evidence="1">2.1.1.266</ecNumber>
    </recommendedName>
    <alternativeName>
        <fullName evidence="1">23S rRNA (adenine(2030)-N6)-methyltransferase</fullName>
    </alternativeName>
    <alternativeName>
        <fullName evidence="1">23S rRNA m6A2030 methyltransferase</fullName>
    </alternativeName>
</protein>
<feature type="binding site" evidence="1">
    <location>
        <position position="42"/>
    </location>
    <ligand>
        <name>S-adenosyl-L-methionine</name>
        <dbReference type="ChEBI" id="CHEBI:59789"/>
    </ligand>
</feature>
<dbReference type="HAMAP" id="MF_00934">
    <property type="entry name" value="23SrRNA_methyltr_J"/>
    <property type="match status" value="1"/>
</dbReference>
<dbReference type="EC" id="2.1.1.266" evidence="1"/>
<feature type="binding site" evidence="1">
    <location>
        <position position="19"/>
    </location>
    <ligand>
        <name>S-adenosyl-L-methionine</name>
        <dbReference type="ChEBI" id="CHEBI:59789"/>
    </ligand>
</feature>
<dbReference type="GO" id="GO:0036307">
    <property type="term" value="F:23S rRNA (adenine(2030)-N(6))-methyltransferase activity"/>
    <property type="evidence" value="ECO:0007669"/>
    <property type="project" value="UniProtKB-UniRule"/>
</dbReference>
<dbReference type="GO" id="GO:0003723">
    <property type="term" value="F:RNA binding"/>
    <property type="evidence" value="ECO:0007669"/>
    <property type="project" value="UniProtKB-UniRule"/>
</dbReference>
<organism evidence="2 3">
    <name type="scientific">Pseudoduganella armeniaca</name>
    <dbReference type="NCBI Taxonomy" id="2072590"/>
    <lineage>
        <taxon>Bacteria</taxon>
        <taxon>Pseudomonadati</taxon>
        <taxon>Pseudomonadota</taxon>
        <taxon>Betaproteobacteria</taxon>
        <taxon>Burkholderiales</taxon>
        <taxon>Oxalobacteraceae</taxon>
        <taxon>Telluria group</taxon>
        <taxon>Pseudoduganella</taxon>
    </lineage>
</organism>
<keyword evidence="1" id="KW-0949">S-adenosyl-L-methionine</keyword>
<proteinExistence type="inferred from homology"/>